<feature type="transmembrane region" description="Helical" evidence="1">
    <location>
        <begin position="187"/>
        <end position="208"/>
    </location>
</feature>
<keyword evidence="1" id="KW-1133">Transmembrane helix</keyword>
<dbReference type="Proteomes" id="UP001359886">
    <property type="component" value="Unassembled WGS sequence"/>
</dbReference>
<evidence type="ECO:0000313" key="2">
    <source>
        <dbReference type="EMBL" id="MEJ8569681.1"/>
    </source>
</evidence>
<protein>
    <submittedName>
        <fullName evidence="2">Uncharacterized protein</fullName>
    </submittedName>
</protein>
<accession>A0AAW9RQ65</accession>
<evidence type="ECO:0000256" key="1">
    <source>
        <dbReference type="SAM" id="Phobius"/>
    </source>
</evidence>
<sequence>MHDATAFRALGSGRLLALGGVGLVALGMLVGEIYAIYISHVANGIIGQNWLGVVEAVNTDPAQMSQHFAVIEDLAEKRGRTMHAHSHLAAFGLLALVLALLQPKLAQESAARFRIGLAYLTGAGLQVAGTYVSYYAGPAFLYVADLGGLLAIGAVAATLWGLSGWFASREPAAEFLAEQLSSPASRFLVKGGLLLVLLGMVFGLYYAWELVSADEPGVYAAVQGAATATASGDVGLAGEQIQMFKRMQSKIAITAAAHSHAVEFGFLMLLLAFVQRFVMLSDPWRLRWARGFAIGAFALPVCVFLATKYGLRAAAFSDLFGSIALVSLTAMLFGMIRHGGAVDASQRSESS</sequence>
<gene>
    <name evidence="2" type="ORF">V3330_18780</name>
</gene>
<feature type="transmembrane region" description="Helical" evidence="1">
    <location>
        <begin position="113"/>
        <end position="134"/>
    </location>
</feature>
<feature type="transmembrane region" description="Helical" evidence="1">
    <location>
        <begin position="286"/>
        <end position="307"/>
    </location>
</feature>
<proteinExistence type="predicted"/>
<keyword evidence="3" id="KW-1185">Reference proteome</keyword>
<organism evidence="2 3">
    <name type="scientific">Elongatibacter sediminis</name>
    <dbReference type="NCBI Taxonomy" id="3119006"/>
    <lineage>
        <taxon>Bacteria</taxon>
        <taxon>Pseudomonadati</taxon>
        <taxon>Pseudomonadota</taxon>
        <taxon>Gammaproteobacteria</taxon>
        <taxon>Chromatiales</taxon>
        <taxon>Wenzhouxiangellaceae</taxon>
        <taxon>Elongatibacter</taxon>
    </lineage>
</organism>
<dbReference type="RefSeq" id="WP_354697008.1">
    <property type="nucleotide sequence ID" value="NZ_JAZHOG010000017.1"/>
</dbReference>
<dbReference type="AlphaFoldDB" id="A0AAW9RQ65"/>
<feature type="transmembrane region" description="Helical" evidence="1">
    <location>
        <begin position="251"/>
        <end position="274"/>
    </location>
</feature>
<keyword evidence="1" id="KW-0812">Transmembrane</keyword>
<dbReference type="EMBL" id="JAZHOG010000017">
    <property type="protein sequence ID" value="MEJ8569681.1"/>
    <property type="molecule type" value="Genomic_DNA"/>
</dbReference>
<feature type="transmembrane region" description="Helical" evidence="1">
    <location>
        <begin position="319"/>
        <end position="336"/>
    </location>
</feature>
<feature type="transmembrane region" description="Helical" evidence="1">
    <location>
        <begin position="15"/>
        <end position="37"/>
    </location>
</feature>
<comment type="caution">
    <text evidence="2">The sequence shown here is derived from an EMBL/GenBank/DDBJ whole genome shotgun (WGS) entry which is preliminary data.</text>
</comment>
<keyword evidence="1" id="KW-0472">Membrane</keyword>
<feature type="transmembrane region" description="Helical" evidence="1">
    <location>
        <begin position="140"/>
        <end position="166"/>
    </location>
</feature>
<name>A0AAW9RQ65_9GAMM</name>
<reference evidence="2 3" key="1">
    <citation type="submission" date="2024-02" db="EMBL/GenBank/DDBJ databases">
        <title>A novel Wenzhouxiangellaceae bacterium, isolated from coastal sediments.</title>
        <authorList>
            <person name="Du Z.-J."/>
            <person name="Ye Y.-Q."/>
            <person name="Zhang X.-Y."/>
        </authorList>
    </citation>
    <scope>NUCLEOTIDE SEQUENCE [LARGE SCALE GENOMIC DNA]</scope>
    <source>
        <strain evidence="2 3">CH-27</strain>
    </source>
</reference>
<evidence type="ECO:0000313" key="3">
    <source>
        <dbReference type="Proteomes" id="UP001359886"/>
    </source>
</evidence>